<dbReference type="InterPro" id="IPR050127">
    <property type="entry name" value="Serine_Proteases_S1"/>
</dbReference>
<protein>
    <recommendedName>
        <fullName evidence="8">Peptidase S1 domain-containing protein</fullName>
    </recommendedName>
</protein>
<evidence type="ECO:0000313" key="10">
    <source>
        <dbReference type="EMBL" id="CBY36658.1"/>
    </source>
</evidence>
<name>E4X2R1_OIKDI</name>
<dbReference type="OrthoDB" id="546450at2759"/>
<keyword evidence="11" id="KW-1185">Reference proteome</keyword>
<evidence type="ECO:0000256" key="3">
    <source>
        <dbReference type="ARBA" id="ARBA00022670"/>
    </source>
</evidence>
<dbReference type="EMBL" id="FN654817">
    <property type="protein sequence ID" value="CBY36658.1"/>
    <property type="molecule type" value="Genomic_DNA"/>
</dbReference>
<dbReference type="PANTHER" id="PTHR24264">
    <property type="entry name" value="TRYPSIN-RELATED"/>
    <property type="match status" value="1"/>
</dbReference>
<gene>
    <name evidence="9" type="ORF">GSOID_T00017542001</name>
    <name evidence="10" type="ORF">GSOID_T00029685001</name>
</gene>
<feature type="region of interest" description="Disordered" evidence="7">
    <location>
        <begin position="622"/>
        <end position="650"/>
    </location>
</feature>
<keyword evidence="2" id="KW-0964">Secreted</keyword>
<dbReference type="Pfam" id="PF00089">
    <property type="entry name" value="Trypsin"/>
    <property type="match status" value="1"/>
</dbReference>
<proteinExistence type="predicted"/>
<dbReference type="PROSITE" id="PS50240">
    <property type="entry name" value="TRYPSIN_DOM"/>
    <property type="match status" value="2"/>
</dbReference>
<dbReference type="InParanoid" id="E4X2R1"/>
<accession>E4X2R1</accession>
<dbReference type="InterPro" id="IPR009003">
    <property type="entry name" value="Peptidase_S1_PA"/>
</dbReference>
<reference evidence="9" key="1">
    <citation type="journal article" date="2010" name="Science">
        <title>Plasticity of animal genome architecture unmasked by rapid evolution of a pelagic tunicate.</title>
        <authorList>
            <person name="Denoeud F."/>
            <person name="Henriet S."/>
            <person name="Mungpakdee S."/>
            <person name="Aury J.M."/>
            <person name="Da Silva C."/>
            <person name="Brinkmann H."/>
            <person name="Mikhaleva J."/>
            <person name="Olsen L.C."/>
            <person name="Jubin C."/>
            <person name="Canestro C."/>
            <person name="Bouquet J.M."/>
            <person name="Danks G."/>
            <person name="Poulain J."/>
            <person name="Campsteijn C."/>
            <person name="Adamski M."/>
            <person name="Cross I."/>
            <person name="Yadetie F."/>
            <person name="Muffato M."/>
            <person name="Louis A."/>
            <person name="Butcher S."/>
            <person name="Tsagkogeorga G."/>
            <person name="Konrad A."/>
            <person name="Singh S."/>
            <person name="Jensen M.F."/>
            <person name="Cong E.H."/>
            <person name="Eikeseth-Otteraa H."/>
            <person name="Noel B."/>
            <person name="Anthouard V."/>
            <person name="Porcel B.M."/>
            <person name="Kachouri-Lafond R."/>
            <person name="Nishino A."/>
            <person name="Ugolini M."/>
            <person name="Chourrout P."/>
            <person name="Nishida H."/>
            <person name="Aasland R."/>
            <person name="Huzurbazar S."/>
            <person name="Westhof E."/>
            <person name="Delsuc F."/>
            <person name="Lehrach H."/>
            <person name="Reinhardt R."/>
            <person name="Weissenbach J."/>
            <person name="Roy S.W."/>
            <person name="Artiguenave F."/>
            <person name="Postlethwait J.H."/>
            <person name="Manak J.R."/>
            <person name="Thompson E.M."/>
            <person name="Jaillon O."/>
            <person name="Du Pasquier L."/>
            <person name="Boudinot P."/>
            <person name="Liberles D.A."/>
            <person name="Volff J.N."/>
            <person name="Philippe H."/>
            <person name="Lenhard B."/>
            <person name="Roest Crollius H."/>
            <person name="Wincker P."/>
            <person name="Chourrout D."/>
        </authorList>
    </citation>
    <scope>NUCLEOTIDE SEQUENCE [LARGE SCALE GENOMIC DNA]</scope>
</reference>
<comment type="subcellular location">
    <subcellularLocation>
        <location evidence="1">Secreted</location>
    </subcellularLocation>
</comment>
<evidence type="ECO:0000313" key="9">
    <source>
        <dbReference type="EMBL" id="CBY17914.1"/>
    </source>
</evidence>
<dbReference type="Proteomes" id="UP000001307">
    <property type="component" value="Unassembled WGS sequence"/>
</dbReference>
<evidence type="ECO:0000256" key="7">
    <source>
        <dbReference type="SAM" id="MobiDB-lite"/>
    </source>
</evidence>
<dbReference type="Proteomes" id="UP000011014">
    <property type="component" value="Unassembled WGS sequence"/>
</dbReference>
<keyword evidence="3 6" id="KW-0645">Protease</keyword>
<feature type="domain" description="Peptidase S1" evidence="8">
    <location>
        <begin position="565"/>
        <end position="874"/>
    </location>
</feature>
<dbReference type="PANTHER" id="PTHR24264:SF65">
    <property type="entry name" value="SRCR DOMAIN-CONTAINING PROTEIN"/>
    <property type="match status" value="1"/>
</dbReference>
<sequence>MKVLSLSTINAICYNKKPSGCGPNGAVFMSPVSCKNECKGFIRAKKLDAELLSTIDSGLATYSVAFKGKNPAPKDISYTGMFRFRTGCSQRTLELFDADNWERIQVIVSDRVPDAYTTEFVAHRIPKFEKQKNKESAVLQFSRKVTQGEKTKLKGDAFIITVAYDIDSKNVTLNDINSCIQGAQFWFMPKDDTSITESNKSDYTKCFLSKRYGEKIYWEETYQMPSRNMPKTKSCPNPVEPKDDEGKTKSRPKIAGGQETVKGRWPWFAWTSGTMSNYTNDNCGLTILTKNEDGSDDWLLTDEYCCYDNPRMLIHIGEWNLKEEDDSKFQVQSKGHEFTEDGYPRYCFVRVPNLINSAPRSCIENSCFEPVCLSINEPDDFTICYSAGFGAAGNLRNSTDYESNSYDSDDYYSSFNQYFYDYYNAPDQSYVLKDFPVYVENSYFHAIDFSGERSHFLEDPQGPAHCVGDAGSPFICIVDDLPVLTSIAYGDRWCQEMPQPIRRLPVEEIIQFVNNPPDKAQNSVQFNQLFVFPDVDWEEPNENLTSGLICETPLDPVPAEPSPKIIGGSTVPIEHHPYIAWLGFCGGTLITMNDDSRDDFVVSAAHCCEVYEQYGVDILHHPKTTPASSTSTSRTRTSTTTSSTFSSTYSSTTNPWRTTSSYEDFQILLGTNDIEDLGECGQSIDVISYAIHHDYDYNFYDYNSEEPGIPSDICLIKIKNVKDEISRNGSALETCKRSISPACLPAEHVPEGSYCKVAGWGDGNNPYNLLHDIGLYTFSNEYCAGTDANDVTETEKYESQFCAGIPDFDEDGFIDGGKNVCYGDSGGPLVCEAFGKPVLYGAVSWGSPWCANDNHPGIYAKVSLFTDWILDFMN</sequence>
<evidence type="ECO:0000259" key="8">
    <source>
        <dbReference type="PROSITE" id="PS50240"/>
    </source>
</evidence>
<dbReference type="GO" id="GO:0006508">
    <property type="term" value="P:proteolysis"/>
    <property type="evidence" value="ECO:0007669"/>
    <property type="project" value="UniProtKB-KW"/>
</dbReference>
<organism evidence="9">
    <name type="scientific">Oikopleura dioica</name>
    <name type="common">Tunicate</name>
    <dbReference type="NCBI Taxonomy" id="34765"/>
    <lineage>
        <taxon>Eukaryota</taxon>
        <taxon>Metazoa</taxon>
        <taxon>Chordata</taxon>
        <taxon>Tunicata</taxon>
        <taxon>Appendicularia</taxon>
        <taxon>Copelata</taxon>
        <taxon>Oikopleuridae</taxon>
        <taxon>Oikopleura</taxon>
    </lineage>
</organism>
<dbReference type="EMBL" id="FN653023">
    <property type="protein sequence ID" value="CBY17914.1"/>
    <property type="molecule type" value="Genomic_DNA"/>
</dbReference>
<dbReference type="SMART" id="SM00020">
    <property type="entry name" value="Tryp_SPc"/>
    <property type="match status" value="1"/>
</dbReference>
<evidence type="ECO:0000256" key="5">
    <source>
        <dbReference type="ARBA" id="ARBA00022825"/>
    </source>
</evidence>
<feature type="domain" description="Peptidase S1" evidence="8">
    <location>
        <begin position="254"/>
        <end position="543"/>
    </location>
</feature>
<evidence type="ECO:0000256" key="2">
    <source>
        <dbReference type="ARBA" id="ARBA00022525"/>
    </source>
</evidence>
<dbReference type="AlphaFoldDB" id="E4X2R1"/>
<evidence type="ECO:0000256" key="6">
    <source>
        <dbReference type="RuleBase" id="RU363034"/>
    </source>
</evidence>
<dbReference type="InterPro" id="IPR018114">
    <property type="entry name" value="TRYPSIN_HIS"/>
</dbReference>
<keyword evidence="5 6" id="KW-0720">Serine protease</keyword>
<dbReference type="GO" id="GO:0004252">
    <property type="term" value="F:serine-type endopeptidase activity"/>
    <property type="evidence" value="ECO:0007669"/>
    <property type="project" value="InterPro"/>
</dbReference>
<dbReference type="SUPFAM" id="SSF50494">
    <property type="entry name" value="Trypsin-like serine proteases"/>
    <property type="match status" value="2"/>
</dbReference>
<dbReference type="CDD" id="cd00190">
    <property type="entry name" value="Tryp_SPc"/>
    <property type="match status" value="1"/>
</dbReference>
<dbReference type="InterPro" id="IPR001254">
    <property type="entry name" value="Trypsin_dom"/>
</dbReference>
<evidence type="ECO:0000256" key="4">
    <source>
        <dbReference type="ARBA" id="ARBA00022801"/>
    </source>
</evidence>
<dbReference type="Gene3D" id="2.40.10.10">
    <property type="entry name" value="Trypsin-like serine proteases"/>
    <property type="match status" value="2"/>
</dbReference>
<evidence type="ECO:0000313" key="11">
    <source>
        <dbReference type="Proteomes" id="UP000001307"/>
    </source>
</evidence>
<feature type="region of interest" description="Disordered" evidence="7">
    <location>
        <begin position="228"/>
        <end position="255"/>
    </location>
</feature>
<dbReference type="PROSITE" id="PS00134">
    <property type="entry name" value="TRYPSIN_HIS"/>
    <property type="match status" value="1"/>
</dbReference>
<dbReference type="InterPro" id="IPR033116">
    <property type="entry name" value="TRYPSIN_SER"/>
</dbReference>
<dbReference type="GO" id="GO:0005615">
    <property type="term" value="C:extracellular space"/>
    <property type="evidence" value="ECO:0007669"/>
    <property type="project" value="TreeGrafter"/>
</dbReference>
<evidence type="ECO:0000256" key="1">
    <source>
        <dbReference type="ARBA" id="ARBA00004613"/>
    </source>
</evidence>
<feature type="compositionally biased region" description="Low complexity" evidence="7">
    <location>
        <begin position="624"/>
        <end position="650"/>
    </location>
</feature>
<dbReference type="PROSITE" id="PS00135">
    <property type="entry name" value="TRYPSIN_SER"/>
    <property type="match status" value="1"/>
</dbReference>
<dbReference type="InterPro" id="IPR043504">
    <property type="entry name" value="Peptidase_S1_PA_chymotrypsin"/>
</dbReference>
<keyword evidence="4 6" id="KW-0378">Hydrolase</keyword>